<dbReference type="Proteomes" id="UP000264779">
    <property type="component" value="Unassembled WGS sequence"/>
</dbReference>
<keyword evidence="1" id="KW-0732">Signal</keyword>
<evidence type="ECO:0000313" key="3">
    <source>
        <dbReference type="Proteomes" id="UP000264779"/>
    </source>
</evidence>
<evidence type="ECO:0000256" key="1">
    <source>
        <dbReference type="SAM" id="SignalP"/>
    </source>
</evidence>
<dbReference type="AlphaFoldDB" id="A0A358DVU2"/>
<accession>A0A358DVU2</accession>
<proteinExistence type="predicted"/>
<feature type="chain" id="PRO_5016711175" description="Outer membrane protein beta-barrel domain-containing protein" evidence="1">
    <location>
        <begin position="26"/>
        <end position="167"/>
    </location>
</feature>
<gene>
    <name evidence="2" type="ORF">DEB45_02125</name>
</gene>
<evidence type="ECO:0000313" key="2">
    <source>
        <dbReference type="EMBL" id="HBU50032.1"/>
    </source>
</evidence>
<comment type="caution">
    <text evidence="2">The sequence shown here is derived from an EMBL/GenBank/DDBJ whole genome shotgun (WGS) entry which is preliminary data.</text>
</comment>
<organism evidence="2 3">
    <name type="scientific">Alteromonas australica</name>
    <dbReference type="NCBI Taxonomy" id="589873"/>
    <lineage>
        <taxon>Bacteria</taxon>
        <taxon>Pseudomonadati</taxon>
        <taxon>Pseudomonadota</taxon>
        <taxon>Gammaproteobacteria</taxon>
        <taxon>Alteromonadales</taxon>
        <taxon>Alteromonadaceae</taxon>
        <taxon>Alteromonas/Salinimonas group</taxon>
        <taxon>Alteromonas</taxon>
    </lineage>
</organism>
<reference evidence="2 3" key="1">
    <citation type="journal article" date="2018" name="Nat. Biotechnol.">
        <title>A standardized bacterial taxonomy based on genome phylogeny substantially revises the tree of life.</title>
        <authorList>
            <person name="Parks D.H."/>
            <person name="Chuvochina M."/>
            <person name="Waite D.W."/>
            <person name="Rinke C."/>
            <person name="Skarshewski A."/>
            <person name="Chaumeil P.A."/>
            <person name="Hugenholtz P."/>
        </authorList>
    </citation>
    <scope>NUCLEOTIDE SEQUENCE [LARGE SCALE GENOMIC DNA]</scope>
    <source>
        <strain evidence="2">UBA11621</strain>
    </source>
</reference>
<sequence>MHTKHTGVAFIALCAMVVCSLPVYAASMTSDYRVAGYREMGYGPIVFKSKKLSGWQLQSRFNYQSSPYYAAPWIENAVLPVSVTSVRASHAFSFVLPQRIYASYDRADATMRSSTNWQYLPANMGTFTRLGWLLGDPETLNMAIEYEHRKVGSSENNALSLGVHYWF</sequence>
<dbReference type="GeneID" id="78254104"/>
<protein>
    <recommendedName>
        <fullName evidence="4">Outer membrane protein beta-barrel domain-containing protein</fullName>
    </recommendedName>
</protein>
<dbReference type="RefSeq" id="WP_052364276.1">
    <property type="nucleotide sequence ID" value="NZ_CALBIY010000048.1"/>
</dbReference>
<feature type="signal peptide" evidence="1">
    <location>
        <begin position="1"/>
        <end position="25"/>
    </location>
</feature>
<dbReference type="EMBL" id="DONK01000031">
    <property type="protein sequence ID" value="HBU50032.1"/>
    <property type="molecule type" value="Genomic_DNA"/>
</dbReference>
<evidence type="ECO:0008006" key="4">
    <source>
        <dbReference type="Google" id="ProtNLM"/>
    </source>
</evidence>
<name>A0A358DVU2_9ALTE</name>